<sequence>MSDRITGTLIWYAMICEREVWLMAHEIEPDRDDARLEWGRFLGEMSYPRSRKREISLSGMRLDVVERRGTRLVVGEIKASSRFVEATRMQMLFYLWRLREMGVEAEGELRFPEERRRERVVLDVDAEARLAEVLARVETILEQPLPPAAKRIRYCRACAYREFCWSDEED</sequence>
<dbReference type="RefSeq" id="WP_054494198.1">
    <property type="nucleotide sequence ID" value="NZ_BBZA01000278.1"/>
</dbReference>
<evidence type="ECO:0000256" key="2">
    <source>
        <dbReference type="ARBA" id="ARBA00022723"/>
    </source>
</evidence>
<evidence type="ECO:0000313" key="13">
    <source>
        <dbReference type="Proteomes" id="UP000037784"/>
    </source>
</evidence>
<proteinExistence type="inferred from homology"/>
<evidence type="ECO:0000256" key="5">
    <source>
        <dbReference type="ARBA" id="ARBA00023004"/>
    </source>
</evidence>
<reference evidence="12 14" key="2">
    <citation type="submission" date="2015-07" db="EMBL/GenBank/DDBJ databases">
        <title>Whole genome sequence of Ardenticatena maritima DSM 23922.</title>
        <authorList>
            <person name="Hemp J."/>
            <person name="Ward L.M."/>
            <person name="Pace L.A."/>
            <person name="Fischer W.W."/>
        </authorList>
    </citation>
    <scope>NUCLEOTIDE SEQUENCE [LARGE SCALE GENOMIC DNA]</scope>
    <source>
        <strain evidence="12 14">110S</strain>
    </source>
</reference>
<organism evidence="11 13">
    <name type="scientific">Ardenticatena maritima</name>
    <dbReference type="NCBI Taxonomy" id="872965"/>
    <lineage>
        <taxon>Bacteria</taxon>
        <taxon>Bacillati</taxon>
        <taxon>Chloroflexota</taxon>
        <taxon>Ardenticatenia</taxon>
        <taxon>Ardenticatenales</taxon>
        <taxon>Ardenticatenaceae</taxon>
        <taxon>Ardenticatena</taxon>
    </lineage>
</organism>
<evidence type="ECO:0000256" key="7">
    <source>
        <dbReference type="ARBA" id="ARBA00023118"/>
    </source>
</evidence>
<evidence type="ECO:0000313" key="11">
    <source>
        <dbReference type="EMBL" id="GAP64528.1"/>
    </source>
</evidence>
<comment type="caution">
    <text evidence="11">The sequence shown here is derived from an EMBL/GenBank/DDBJ whole genome shotgun (WGS) entry which is preliminary data.</text>
</comment>
<dbReference type="STRING" id="872965.SE16_03970"/>
<keyword evidence="3 9" id="KW-0378">Hydrolase</keyword>
<dbReference type="PANTHER" id="PTHR37168">
    <property type="entry name" value="CRISPR-ASSOCIATED EXONUCLEASE CAS4"/>
    <property type="match status" value="1"/>
</dbReference>
<reference evidence="13" key="3">
    <citation type="submission" date="2015-08" db="EMBL/GenBank/DDBJ databases">
        <title>Draft Genome Sequence of a Heterotrophic Facultative Anaerobic Bacterium Ardenticatena maritima Strain 110S.</title>
        <authorList>
            <person name="Kawaichi S."/>
            <person name="Yoshida T."/>
            <person name="Sako Y."/>
            <person name="Nakamura R."/>
        </authorList>
    </citation>
    <scope>NUCLEOTIDE SEQUENCE [LARGE SCALE GENOMIC DNA]</scope>
    <source>
        <strain evidence="13">110S</strain>
    </source>
</reference>
<comment type="similarity">
    <text evidence="9">Belongs to the CRISPR-associated exonuclease Cas4 family.</text>
</comment>
<dbReference type="Pfam" id="PF01930">
    <property type="entry name" value="Cas_Cas4"/>
    <property type="match status" value="1"/>
</dbReference>
<reference evidence="11 13" key="1">
    <citation type="journal article" date="2015" name="Genome Announc.">
        <title>Draft Genome Sequence of a Heterotrophic Facultative Anaerobic Thermophilic Bacterium, Ardenticatena maritima Strain 110ST.</title>
        <authorList>
            <person name="Kawaichi S."/>
            <person name="Yoshida T."/>
            <person name="Sako Y."/>
            <person name="Nakamura R."/>
        </authorList>
    </citation>
    <scope>NUCLEOTIDE SEQUENCE [LARGE SCALE GENOMIC DNA]</scope>
    <source>
        <strain evidence="11 13">110S</strain>
    </source>
</reference>
<gene>
    <name evidence="11" type="ORF">ARMA_2951</name>
    <name evidence="12" type="ORF">SE16_03970</name>
</gene>
<evidence type="ECO:0000256" key="9">
    <source>
        <dbReference type="RuleBase" id="RU365022"/>
    </source>
</evidence>
<dbReference type="EC" id="3.1.12.1" evidence="9"/>
<dbReference type="GO" id="GO:0051607">
    <property type="term" value="P:defense response to virus"/>
    <property type="evidence" value="ECO:0007669"/>
    <property type="project" value="UniProtKB-KW"/>
</dbReference>
<dbReference type="EMBL" id="LGKN01000003">
    <property type="protein sequence ID" value="KPL89583.1"/>
    <property type="molecule type" value="Genomic_DNA"/>
</dbReference>
<keyword evidence="7 9" id="KW-0051">Antiviral defense</keyword>
<dbReference type="InterPro" id="IPR013343">
    <property type="entry name" value="CRISPR-assoc_prot_Cas4"/>
</dbReference>
<comment type="cofactor">
    <cofactor evidence="9">
        <name>Mg(2+)</name>
        <dbReference type="ChEBI" id="CHEBI:18420"/>
    </cofactor>
    <cofactor evidence="9">
        <name>Mn(2+)</name>
        <dbReference type="ChEBI" id="CHEBI:29035"/>
    </cofactor>
    <text evidence="9">Mg(2+) or Mn(2+) required for ssDNA cleavage activity.</text>
</comment>
<dbReference type="PANTHER" id="PTHR37168:SF2">
    <property type="entry name" value="CRISPR-ASSOCIATED EXONUCLEASE CAS4"/>
    <property type="match status" value="1"/>
</dbReference>
<dbReference type="AlphaFoldDB" id="A0A0M9UDY0"/>
<feature type="domain" description="DUF83" evidence="10">
    <location>
        <begin position="6"/>
        <end position="166"/>
    </location>
</feature>
<dbReference type="PATRIC" id="fig|872965.6.peg.764"/>
<name>A0A0M9UDY0_9CHLR</name>
<evidence type="ECO:0000256" key="1">
    <source>
        <dbReference type="ARBA" id="ARBA00022722"/>
    </source>
</evidence>
<comment type="function">
    <text evidence="9">CRISPR (clustered regularly interspaced short palindromic repeat) is an adaptive immune system that provides protection against mobile genetic elements (viruses, transposable elements and conjugative plasmids). CRISPR clusters contain sequences complementary to antecedent mobile elements and target invading nucleic acids. CRISPR clusters are transcribed and processed into CRISPR RNA (crRNA).</text>
</comment>
<dbReference type="InParanoid" id="A0A0M9UDY0"/>
<evidence type="ECO:0000259" key="10">
    <source>
        <dbReference type="Pfam" id="PF01930"/>
    </source>
</evidence>
<evidence type="ECO:0000256" key="4">
    <source>
        <dbReference type="ARBA" id="ARBA00022839"/>
    </source>
</evidence>
<dbReference type="Proteomes" id="UP000050502">
    <property type="component" value="Unassembled WGS sequence"/>
</dbReference>
<dbReference type="EMBL" id="BBZA01000278">
    <property type="protein sequence ID" value="GAP64528.1"/>
    <property type="molecule type" value="Genomic_DNA"/>
</dbReference>
<evidence type="ECO:0000313" key="14">
    <source>
        <dbReference type="Proteomes" id="UP000050502"/>
    </source>
</evidence>
<dbReference type="InterPro" id="IPR011604">
    <property type="entry name" value="PDDEXK-like_dom_sf"/>
</dbReference>
<keyword evidence="8 9" id="KW-0464">Manganese</keyword>
<evidence type="ECO:0000256" key="6">
    <source>
        <dbReference type="ARBA" id="ARBA00023014"/>
    </source>
</evidence>
<keyword evidence="2 9" id="KW-0479">Metal-binding</keyword>
<comment type="cofactor">
    <cofactor evidence="9">
        <name>iron-sulfur cluster</name>
        <dbReference type="ChEBI" id="CHEBI:30408"/>
    </cofactor>
</comment>
<keyword evidence="4 9" id="KW-0269">Exonuclease</keyword>
<dbReference type="GO" id="GO:0046872">
    <property type="term" value="F:metal ion binding"/>
    <property type="evidence" value="ECO:0007669"/>
    <property type="project" value="UniProtKB-KW"/>
</dbReference>
<dbReference type="GO" id="GO:0004527">
    <property type="term" value="F:exonuclease activity"/>
    <property type="evidence" value="ECO:0007669"/>
    <property type="project" value="UniProtKB-KW"/>
</dbReference>
<evidence type="ECO:0000256" key="3">
    <source>
        <dbReference type="ARBA" id="ARBA00022801"/>
    </source>
</evidence>
<keyword evidence="6 9" id="KW-0411">Iron-sulfur</keyword>
<dbReference type="Proteomes" id="UP000037784">
    <property type="component" value="Unassembled WGS sequence"/>
</dbReference>
<dbReference type="OrthoDB" id="9794720at2"/>
<evidence type="ECO:0000256" key="8">
    <source>
        <dbReference type="ARBA" id="ARBA00023211"/>
    </source>
</evidence>
<protein>
    <recommendedName>
        <fullName evidence="9">CRISPR-associated exonuclease Cas4</fullName>
        <ecNumber evidence="9">3.1.12.1</ecNumber>
    </recommendedName>
</protein>
<dbReference type="NCBIfam" id="TIGR00372">
    <property type="entry name" value="cas4"/>
    <property type="match status" value="1"/>
</dbReference>
<keyword evidence="5 9" id="KW-0408">Iron</keyword>
<keyword evidence="13" id="KW-1185">Reference proteome</keyword>
<keyword evidence="1 9" id="KW-0540">Nuclease</keyword>
<dbReference type="GO" id="GO:0051536">
    <property type="term" value="F:iron-sulfur cluster binding"/>
    <property type="evidence" value="ECO:0007669"/>
    <property type="project" value="UniProtKB-KW"/>
</dbReference>
<evidence type="ECO:0000313" key="12">
    <source>
        <dbReference type="EMBL" id="KPL89583.1"/>
    </source>
</evidence>
<dbReference type="InterPro" id="IPR022765">
    <property type="entry name" value="Dna2/Cas4_DUF83"/>
</dbReference>
<dbReference type="Gene3D" id="3.90.320.10">
    <property type="match status" value="1"/>
</dbReference>
<accession>A0A0M9UDY0</accession>